<keyword evidence="6" id="KW-1185">Reference proteome</keyword>
<evidence type="ECO:0000259" key="3">
    <source>
        <dbReference type="PROSITE" id="PS50113"/>
    </source>
</evidence>
<dbReference type="GO" id="GO:0003824">
    <property type="term" value="F:catalytic activity"/>
    <property type="evidence" value="ECO:0007669"/>
    <property type="project" value="UniProtKB-ARBA"/>
</dbReference>
<evidence type="ECO:0000313" key="6">
    <source>
        <dbReference type="Proteomes" id="UP000287336"/>
    </source>
</evidence>
<dbReference type="NCBIfam" id="TIGR00229">
    <property type="entry name" value="sensory_box"/>
    <property type="match status" value="2"/>
</dbReference>
<organism evidence="5 6">
    <name type="scientific">Vreelandella andesensis</name>
    <dbReference type="NCBI Taxonomy" id="447567"/>
    <lineage>
        <taxon>Bacteria</taxon>
        <taxon>Pseudomonadati</taxon>
        <taxon>Pseudomonadota</taxon>
        <taxon>Gammaproteobacteria</taxon>
        <taxon>Oceanospirillales</taxon>
        <taxon>Halomonadaceae</taxon>
        <taxon>Vreelandella</taxon>
    </lineage>
</organism>
<evidence type="ECO:0000259" key="4">
    <source>
        <dbReference type="PROSITE" id="PS50887"/>
    </source>
</evidence>
<comment type="caution">
    <text evidence="5">The sequence shown here is derived from an EMBL/GenBank/DDBJ whole genome shotgun (WGS) entry which is preliminary data.</text>
</comment>
<dbReference type="SMART" id="SM00091">
    <property type="entry name" value="PAS"/>
    <property type="match status" value="2"/>
</dbReference>
<sequence length="416" mass="47371">MEDVIYQQLLESAVEQSFNAILITTAQLDSPGPTIVYVNHAMTQMTGYTKEELIGKTPRLLQGEKTDRTMLTCLRQTLEAGKYFEAVTTNYCKDGRAYPVEWNISPVHSATGDITHFVAVQRDLTRAFHDQETIQILSSALELSSDLVIMTDIKGRIEYVNPAFEQHTGHHRDAVMGKTTRILKSGQHTPQFYAHMWDTLTHGRPFSDTFIDRTTDGQILYLEQTITPVKNAQGQIIRYVSVGKDVTERVDREKKLKRIANTDSLTGLPNRMSFDRRLDKEMTRRDRYMRPLSLIMLDIDHFKFINDTYGHHVGDNVLVEFARLLSSNLREMDLCARWGGEEFMVLAPETTRDQALQLADKLRQLIADTPFPSVGHMTASFGVVEIGDETAIETVKRIDRALYEAKRLGRNRVVTG</sequence>
<dbReference type="InterPro" id="IPR013767">
    <property type="entry name" value="PAS_fold"/>
</dbReference>
<feature type="domain" description="PAC" evidence="3">
    <location>
        <begin position="204"/>
        <end position="258"/>
    </location>
</feature>
<dbReference type="SMART" id="SM00086">
    <property type="entry name" value="PAC"/>
    <property type="match status" value="2"/>
</dbReference>
<evidence type="ECO:0000313" key="5">
    <source>
        <dbReference type="EMBL" id="RUR30392.1"/>
    </source>
</evidence>
<dbReference type="FunFam" id="3.30.70.270:FF:000001">
    <property type="entry name" value="Diguanylate cyclase domain protein"/>
    <property type="match status" value="1"/>
</dbReference>
<dbReference type="NCBIfam" id="TIGR00254">
    <property type="entry name" value="GGDEF"/>
    <property type="match status" value="1"/>
</dbReference>
<dbReference type="PANTHER" id="PTHR46663:SF3">
    <property type="entry name" value="SLL0267 PROTEIN"/>
    <property type="match status" value="1"/>
</dbReference>
<dbReference type="SUPFAM" id="SSF55785">
    <property type="entry name" value="PYP-like sensor domain (PAS domain)"/>
    <property type="match status" value="2"/>
</dbReference>
<dbReference type="InterPro" id="IPR043128">
    <property type="entry name" value="Rev_trsase/Diguanyl_cyclase"/>
</dbReference>
<dbReference type="CDD" id="cd00130">
    <property type="entry name" value="PAS"/>
    <property type="match status" value="2"/>
</dbReference>
<dbReference type="RefSeq" id="WP_126948025.1">
    <property type="nucleotide sequence ID" value="NZ_RZHG01000019.1"/>
</dbReference>
<proteinExistence type="predicted"/>
<dbReference type="PROSITE" id="PS50113">
    <property type="entry name" value="PAC"/>
    <property type="match status" value="2"/>
</dbReference>
<accession>A0A433KKR9</accession>
<feature type="domain" description="PAS" evidence="2">
    <location>
        <begin position="133"/>
        <end position="179"/>
    </location>
</feature>
<reference evidence="5 6" key="1">
    <citation type="submission" date="2018-12" db="EMBL/GenBank/DDBJ databases">
        <title>three novel Halomonas strain isolated from plants.</title>
        <authorList>
            <person name="Sun C."/>
        </authorList>
    </citation>
    <scope>NUCLEOTIDE SEQUENCE [LARGE SCALE GENOMIC DNA]</scope>
    <source>
        <strain evidence="5 6">DSM 19434</strain>
    </source>
</reference>
<dbReference type="EMBL" id="RZHG01000019">
    <property type="protein sequence ID" value="RUR30392.1"/>
    <property type="molecule type" value="Genomic_DNA"/>
</dbReference>
<dbReference type="OrthoDB" id="9812260at2"/>
<dbReference type="PROSITE" id="PS50887">
    <property type="entry name" value="GGDEF"/>
    <property type="match status" value="1"/>
</dbReference>
<dbReference type="Proteomes" id="UP000287336">
    <property type="component" value="Unassembled WGS sequence"/>
</dbReference>
<dbReference type="Pfam" id="PF00989">
    <property type="entry name" value="PAS"/>
    <property type="match status" value="1"/>
</dbReference>
<evidence type="ECO:0000256" key="1">
    <source>
        <dbReference type="ARBA" id="ARBA00001946"/>
    </source>
</evidence>
<feature type="domain" description="PAS" evidence="2">
    <location>
        <begin position="10"/>
        <end position="81"/>
    </location>
</feature>
<dbReference type="Pfam" id="PF13426">
    <property type="entry name" value="PAS_9"/>
    <property type="match status" value="1"/>
</dbReference>
<dbReference type="InterPro" id="IPR052163">
    <property type="entry name" value="DGC-Regulatory_Protein"/>
</dbReference>
<dbReference type="InterPro" id="IPR000014">
    <property type="entry name" value="PAS"/>
</dbReference>
<dbReference type="PROSITE" id="PS50112">
    <property type="entry name" value="PAS"/>
    <property type="match status" value="2"/>
</dbReference>
<dbReference type="InterPro" id="IPR000160">
    <property type="entry name" value="GGDEF_dom"/>
</dbReference>
<evidence type="ECO:0000259" key="2">
    <source>
        <dbReference type="PROSITE" id="PS50112"/>
    </source>
</evidence>
<dbReference type="Pfam" id="PF00990">
    <property type="entry name" value="GGDEF"/>
    <property type="match status" value="1"/>
</dbReference>
<dbReference type="CDD" id="cd01949">
    <property type="entry name" value="GGDEF"/>
    <property type="match status" value="1"/>
</dbReference>
<dbReference type="SUPFAM" id="SSF55073">
    <property type="entry name" value="Nucleotide cyclase"/>
    <property type="match status" value="1"/>
</dbReference>
<dbReference type="InterPro" id="IPR001610">
    <property type="entry name" value="PAC"/>
</dbReference>
<feature type="domain" description="PAC" evidence="3">
    <location>
        <begin position="82"/>
        <end position="136"/>
    </location>
</feature>
<dbReference type="InterPro" id="IPR000700">
    <property type="entry name" value="PAS-assoc_C"/>
</dbReference>
<protein>
    <submittedName>
        <fullName evidence="5">Diguanylate cyclase</fullName>
    </submittedName>
</protein>
<dbReference type="PANTHER" id="PTHR46663">
    <property type="entry name" value="DIGUANYLATE CYCLASE DGCT-RELATED"/>
    <property type="match status" value="1"/>
</dbReference>
<dbReference type="SMART" id="SM00267">
    <property type="entry name" value="GGDEF"/>
    <property type="match status" value="1"/>
</dbReference>
<gene>
    <name evidence="5" type="ORF">ELY33_11410</name>
</gene>
<dbReference type="InterPro" id="IPR035965">
    <property type="entry name" value="PAS-like_dom_sf"/>
</dbReference>
<name>A0A433KKR9_9GAMM</name>
<dbReference type="Gene3D" id="3.30.70.270">
    <property type="match status" value="1"/>
</dbReference>
<feature type="domain" description="GGDEF" evidence="4">
    <location>
        <begin position="290"/>
        <end position="416"/>
    </location>
</feature>
<dbReference type="AlphaFoldDB" id="A0A433KKR9"/>
<dbReference type="InterPro" id="IPR029787">
    <property type="entry name" value="Nucleotide_cyclase"/>
</dbReference>
<dbReference type="Gene3D" id="3.30.450.20">
    <property type="entry name" value="PAS domain"/>
    <property type="match status" value="2"/>
</dbReference>
<comment type="cofactor">
    <cofactor evidence="1">
        <name>Mg(2+)</name>
        <dbReference type="ChEBI" id="CHEBI:18420"/>
    </cofactor>
</comment>
<dbReference type="GO" id="GO:0006355">
    <property type="term" value="P:regulation of DNA-templated transcription"/>
    <property type="evidence" value="ECO:0007669"/>
    <property type="project" value="InterPro"/>
</dbReference>